<gene>
    <name evidence="2" type="ORF">L0P57_09970</name>
</gene>
<dbReference type="SUPFAM" id="SSF55174">
    <property type="entry name" value="Alpha-L RNA-binding motif"/>
    <property type="match status" value="1"/>
</dbReference>
<dbReference type="EMBL" id="JAKNHQ010000013">
    <property type="protein sequence ID" value="MCG4611253.1"/>
    <property type="molecule type" value="Genomic_DNA"/>
</dbReference>
<evidence type="ECO:0000313" key="2">
    <source>
        <dbReference type="EMBL" id="MCG4611253.1"/>
    </source>
</evidence>
<accession>A0ABS9ML74</accession>
<dbReference type="InterPro" id="IPR036986">
    <property type="entry name" value="S4_RNA-bd_sf"/>
</dbReference>
<keyword evidence="1" id="KW-0694">RNA-binding</keyword>
<evidence type="ECO:0000256" key="1">
    <source>
        <dbReference type="PROSITE-ProRule" id="PRU00182"/>
    </source>
</evidence>
<protein>
    <submittedName>
        <fullName evidence="2">RNA-binding S4 domain-containing protein</fullName>
    </submittedName>
</protein>
<organism evidence="2 3">
    <name type="scientific">Anaeromassilibacillus senegalensis</name>
    <dbReference type="NCBI Taxonomy" id="1673717"/>
    <lineage>
        <taxon>Bacteria</taxon>
        <taxon>Bacillati</taxon>
        <taxon>Bacillota</taxon>
        <taxon>Clostridia</taxon>
        <taxon>Eubacteriales</taxon>
        <taxon>Acutalibacteraceae</taxon>
        <taxon>Anaeromassilibacillus</taxon>
    </lineage>
</organism>
<dbReference type="CDD" id="cd00165">
    <property type="entry name" value="S4"/>
    <property type="match status" value="1"/>
</dbReference>
<dbReference type="Proteomes" id="UP001298681">
    <property type="component" value="Unassembled WGS sequence"/>
</dbReference>
<reference evidence="2 3" key="1">
    <citation type="submission" date="2022-01" db="EMBL/GenBank/DDBJ databases">
        <title>Collection of gut derived symbiotic bacterial strains cultured from healthy donors.</title>
        <authorList>
            <person name="Lin H."/>
            <person name="Kohout C."/>
            <person name="Waligurski E."/>
            <person name="Pamer E.G."/>
        </authorList>
    </citation>
    <scope>NUCLEOTIDE SEQUENCE [LARGE SCALE GENOMIC DNA]</scope>
    <source>
        <strain evidence="2 3">DFI.7.58</strain>
    </source>
</reference>
<evidence type="ECO:0000313" key="3">
    <source>
        <dbReference type="Proteomes" id="UP001298681"/>
    </source>
</evidence>
<keyword evidence="3" id="KW-1185">Reference proteome</keyword>
<dbReference type="Gene3D" id="3.10.290.10">
    <property type="entry name" value="RNA-binding S4 domain"/>
    <property type="match status" value="1"/>
</dbReference>
<dbReference type="RefSeq" id="WP_087234933.1">
    <property type="nucleotide sequence ID" value="NZ_JAKNHQ010000013.1"/>
</dbReference>
<comment type="caution">
    <text evidence="2">The sequence shown here is derived from an EMBL/GenBank/DDBJ whole genome shotgun (WGS) entry which is preliminary data.</text>
</comment>
<sequence>MKKESISIDTEFIRLDALLKRGGAVDTGGQAKFEIQAGNVQVNGEPCTMRGKKMRPGDQAVYNNVCYEVCSSENTESGV</sequence>
<dbReference type="PROSITE" id="PS50889">
    <property type="entry name" value="S4"/>
    <property type="match status" value="1"/>
</dbReference>
<proteinExistence type="predicted"/>
<dbReference type="Pfam" id="PF13275">
    <property type="entry name" value="S4_2"/>
    <property type="match status" value="1"/>
</dbReference>
<name>A0ABS9ML74_9FIRM</name>